<keyword evidence="5 13" id="KW-0436">Ligase</keyword>
<evidence type="ECO:0000256" key="11">
    <source>
        <dbReference type="ARBA" id="ARBA00023146"/>
    </source>
</evidence>
<dbReference type="Gene3D" id="3.30.930.10">
    <property type="entry name" value="Bira Bifunctional Protein, Domain 2"/>
    <property type="match status" value="1"/>
</dbReference>
<keyword evidence="4 13" id="KW-0963">Cytoplasm</keyword>
<dbReference type="NCBIfam" id="TIGR00468">
    <property type="entry name" value="pheS"/>
    <property type="match status" value="1"/>
</dbReference>
<dbReference type="GO" id="GO:0000287">
    <property type="term" value="F:magnesium ion binding"/>
    <property type="evidence" value="ECO:0007669"/>
    <property type="project" value="UniProtKB-UniRule"/>
</dbReference>
<dbReference type="KEGG" id="aplt:ANPL_00450"/>
<dbReference type="Proteomes" id="UP000500930">
    <property type="component" value="Chromosome"/>
</dbReference>
<comment type="cofactor">
    <cofactor evidence="13">
        <name>Mg(2+)</name>
        <dbReference type="ChEBI" id="CHEBI:18420"/>
    </cofactor>
    <text evidence="13">Binds 2 magnesium ions per tetramer.</text>
</comment>
<dbReference type="InterPro" id="IPR002319">
    <property type="entry name" value="Phenylalanyl-tRNA_Synthase"/>
</dbReference>
<evidence type="ECO:0000256" key="9">
    <source>
        <dbReference type="ARBA" id="ARBA00022842"/>
    </source>
</evidence>
<evidence type="ECO:0000313" key="15">
    <source>
        <dbReference type="EMBL" id="QJC27211.1"/>
    </source>
</evidence>
<feature type="domain" description="Aminoacyl-transfer RNA synthetases class-II family profile" evidence="14">
    <location>
        <begin position="124"/>
        <end position="325"/>
    </location>
</feature>
<evidence type="ECO:0000256" key="4">
    <source>
        <dbReference type="ARBA" id="ARBA00022490"/>
    </source>
</evidence>
<keyword evidence="11 13" id="KW-0030">Aminoacyl-tRNA synthetase</keyword>
<dbReference type="GO" id="GO:0000049">
    <property type="term" value="F:tRNA binding"/>
    <property type="evidence" value="ECO:0007669"/>
    <property type="project" value="InterPro"/>
</dbReference>
<evidence type="ECO:0000256" key="7">
    <source>
        <dbReference type="ARBA" id="ARBA00022741"/>
    </source>
</evidence>
<dbReference type="EMBL" id="CP046391">
    <property type="protein sequence ID" value="QJC27211.1"/>
    <property type="molecule type" value="Genomic_DNA"/>
</dbReference>
<comment type="subcellular location">
    <subcellularLocation>
        <location evidence="1 13">Cytoplasm</location>
    </subcellularLocation>
</comment>
<dbReference type="InterPro" id="IPR006195">
    <property type="entry name" value="aa-tRNA-synth_II"/>
</dbReference>
<keyword evidence="10 13" id="KW-0648">Protein biosynthesis</keyword>
<dbReference type="GO" id="GO:0005737">
    <property type="term" value="C:cytoplasm"/>
    <property type="evidence" value="ECO:0007669"/>
    <property type="project" value="UniProtKB-SubCell"/>
</dbReference>
<evidence type="ECO:0000256" key="6">
    <source>
        <dbReference type="ARBA" id="ARBA00022723"/>
    </source>
</evidence>
<dbReference type="GO" id="GO:0004826">
    <property type="term" value="F:phenylalanine-tRNA ligase activity"/>
    <property type="evidence" value="ECO:0007669"/>
    <property type="project" value="UniProtKB-UniRule"/>
</dbReference>
<dbReference type="SUPFAM" id="SSF55681">
    <property type="entry name" value="Class II aaRS and biotin synthetases"/>
    <property type="match status" value="1"/>
</dbReference>
<evidence type="ECO:0000313" key="16">
    <source>
        <dbReference type="Proteomes" id="UP000500930"/>
    </source>
</evidence>
<dbReference type="InterPro" id="IPR045864">
    <property type="entry name" value="aa-tRNA-synth_II/BPL/LPL"/>
</dbReference>
<name>A0A858PX93_9RICK</name>
<dbReference type="CDD" id="cd00496">
    <property type="entry name" value="PheRS_alpha_core"/>
    <property type="match status" value="1"/>
</dbReference>
<dbReference type="HAMAP" id="MF_00281">
    <property type="entry name" value="Phe_tRNA_synth_alpha1"/>
    <property type="match status" value="1"/>
</dbReference>
<dbReference type="PANTHER" id="PTHR11538:SF41">
    <property type="entry name" value="PHENYLALANINE--TRNA LIGASE, MITOCHONDRIAL"/>
    <property type="match status" value="1"/>
</dbReference>
<dbReference type="InterPro" id="IPR004188">
    <property type="entry name" value="Phe-tRNA_ligase_II_N"/>
</dbReference>
<organism evidence="15 16">
    <name type="scientific">Anaplasma platys</name>
    <dbReference type="NCBI Taxonomy" id="949"/>
    <lineage>
        <taxon>Bacteria</taxon>
        <taxon>Pseudomonadati</taxon>
        <taxon>Pseudomonadota</taxon>
        <taxon>Alphaproteobacteria</taxon>
        <taxon>Rickettsiales</taxon>
        <taxon>Anaplasmataceae</taxon>
        <taxon>Anaplasma</taxon>
    </lineage>
</organism>
<keyword evidence="16" id="KW-1185">Reference proteome</keyword>
<dbReference type="InterPro" id="IPR004529">
    <property type="entry name" value="Phe-tRNA-synth_IIc_asu"/>
</dbReference>
<dbReference type="PROSITE" id="PS50862">
    <property type="entry name" value="AA_TRNA_LIGASE_II"/>
    <property type="match status" value="1"/>
</dbReference>
<evidence type="ECO:0000259" key="14">
    <source>
        <dbReference type="PROSITE" id="PS50862"/>
    </source>
</evidence>
<dbReference type="SUPFAM" id="SSF46589">
    <property type="entry name" value="tRNA-binding arm"/>
    <property type="match status" value="1"/>
</dbReference>
<dbReference type="Pfam" id="PF02912">
    <property type="entry name" value="Phe_tRNA-synt_N"/>
    <property type="match status" value="1"/>
</dbReference>
<evidence type="ECO:0000256" key="1">
    <source>
        <dbReference type="ARBA" id="ARBA00004496"/>
    </source>
</evidence>
<keyword evidence="8 13" id="KW-0067">ATP-binding</keyword>
<evidence type="ECO:0000256" key="3">
    <source>
        <dbReference type="ARBA" id="ARBA00011209"/>
    </source>
</evidence>
<comment type="subunit">
    <text evidence="3 13">Tetramer of two alpha and two beta subunits.</text>
</comment>
<dbReference type="InterPro" id="IPR010978">
    <property type="entry name" value="tRNA-bd_arm"/>
</dbReference>
<dbReference type="InterPro" id="IPR022911">
    <property type="entry name" value="Phe_tRNA_ligase_alpha1_bac"/>
</dbReference>
<keyword evidence="6 13" id="KW-0479">Metal-binding</keyword>
<protein>
    <recommendedName>
        <fullName evidence="13">Phenylalanine--tRNA ligase alpha subunit</fullName>
        <ecNumber evidence="13">6.1.1.20</ecNumber>
    </recommendedName>
    <alternativeName>
        <fullName evidence="13">Phenylalanyl-tRNA synthetase alpha subunit</fullName>
        <shortName evidence="13">PheRS</shortName>
    </alternativeName>
</protein>
<evidence type="ECO:0000256" key="8">
    <source>
        <dbReference type="ARBA" id="ARBA00022840"/>
    </source>
</evidence>
<proteinExistence type="inferred from homology"/>
<accession>A0A858PX93</accession>
<evidence type="ECO:0000256" key="2">
    <source>
        <dbReference type="ARBA" id="ARBA00010207"/>
    </source>
</evidence>
<evidence type="ECO:0000256" key="12">
    <source>
        <dbReference type="ARBA" id="ARBA00049255"/>
    </source>
</evidence>
<dbReference type="Pfam" id="PF01409">
    <property type="entry name" value="tRNA-synt_2d"/>
    <property type="match status" value="1"/>
</dbReference>
<dbReference type="GO" id="GO:0006432">
    <property type="term" value="P:phenylalanyl-tRNA aminoacylation"/>
    <property type="evidence" value="ECO:0007669"/>
    <property type="project" value="UniProtKB-UniRule"/>
</dbReference>
<dbReference type="GO" id="GO:0005524">
    <property type="term" value="F:ATP binding"/>
    <property type="evidence" value="ECO:0007669"/>
    <property type="project" value="UniProtKB-UniRule"/>
</dbReference>
<evidence type="ECO:0000256" key="10">
    <source>
        <dbReference type="ARBA" id="ARBA00022917"/>
    </source>
</evidence>
<comment type="similarity">
    <text evidence="2 13">Belongs to the class-II aminoacyl-tRNA synthetase family. Phe-tRNA synthetase alpha subunit type 1 subfamily.</text>
</comment>
<dbReference type="PANTHER" id="PTHR11538">
    <property type="entry name" value="PHENYLALANYL-TRNA SYNTHETASE"/>
    <property type="match status" value="1"/>
</dbReference>
<reference evidence="15 16" key="1">
    <citation type="journal article" date="2020" name="Pathogens">
        <title>First Whole Genome Sequence of Anaplasma platys, an Obligate Intracellular Rickettsial Pathogen of Dogs.</title>
        <authorList>
            <person name="Llanes A."/>
            <person name="Rajeev S."/>
        </authorList>
    </citation>
    <scope>NUCLEOTIDE SEQUENCE [LARGE SCALE GENOMIC DNA]</scope>
    <source>
        <strain evidence="15 16">S3</strain>
    </source>
</reference>
<comment type="catalytic activity">
    <reaction evidence="12 13">
        <text>tRNA(Phe) + L-phenylalanine + ATP = L-phenylalanyl-tRNA(Phe) + AMP + diphosphate + H(+)</text>
        <dbReference type="Rhea" id="RHEA:19413"/>
        <dbReference type="Rhea" id="RHEA-COMP:9668"/>
        <dbReference type="Rhea" id="RHEA-COMP:9699"/>
        <dbReference type="ChEBI" id="CHEBI:15378"/>
        <dbReference type="ChEBI" id="CHEBI:30616"/>
        <dbReference type="ChEBI" id="CHEBI:33019"/>
        <dbReference type="ChEBI" id="CHEBI:58095"/>
        <dbReference type="ChEBI" id="CHEBI:78442"/>
        <dbReference type="ChEBI" id="CHEBI:78531"/>
        <dbReference type="ChEBI" id="CHEBI:456215"/>
        <dbReference type="EC" id="6.1.1.20"/>
    </reaction>
</comment>
<evidence type="ECO:0000256" key="5">
    <source>
        <dbReference type="ARBA" id="ARBA00022598"/>
    </source>
</evidence>
<sequence length="355" mass="40649">MPRRRLVGVLVLLQNKIHSVAEEVGSAIVGCTTLAELESVRVRYLGKSGVLTLLLKQIAGVTDLTERKTIGALANSVNREVRAAFQEKESALEREMLKKRLFEERVDITLPSREKRMGVLHPVTKVLAEMKKILGKMGFTEISGPDLEDEFHVFDALNTPLYHPAREKNDTFYLREKLGEKRVVLRTHTSSVQIRAMESNSTFPIKIISSGKVYRNDWDATHSPMFHQVEGLYIDTHVNMGHLKYCINSFLQKFFDNEVTMRMRASFFPFTEPSAEVDIKDSSGKWVEVLGCGMVHYKVLENVNIDPEKYSGFAFGMGVERMAMLKYNIADLRNLYNNRLEWLEHYGFCFTDLVE</sequence>
<evidence type="ECO:0000256" key="13">
    <source>
        <dbReference type="HAMAP-Rule" id="MF_00281"/>
    </source>
</evidence>
<dbReference type="EC" id="6.1.1.20" evidence="13"/>
<keyword evidence="9 13" id="KW-0460">Magnesium</keyword>
<keyword evidence="7 13" id="KW-0547">Nucleotide-binding</keyword>
<feature type="binding site" evidence="13">
    <location>
        <position position="272"/>
    </location>
    <ligand>
        <name>Mg(2+)</name>
        <dbReference type="ChEBI" id="CHEBI:18420"/>
        <note>shared with beta subunit</note>
    </ligand>
</feature>
<gene>
    <name evidence="13 15" type="primary">pheS</name>
    <name evidence="15" type="ORF">ANPL_00450</name>
</gene>
<dbReference type="AlphaFoldDB" id="A0A858PX93"/>